<dbReference type="GO" id="GO:0016405">
    <property type="term" value="F:CoA-ligase activity"/>
    <property type="evidence" value="ECO:0007669"/>
    <property type="project" value="UniProtKB-ARBA"/>
</dbReference>
<dbReference type="InterPro" id="IPR025110">
    <property type="entry name" value="AMP-bd_C"/>
</dbReference>
<protein>
    <submittedName>
        <fullName evidence="7">2-aminobenzoate-CoA ligase</fullName>
    </submittedName>
</protein>
<dbReference type="OrthoDB" id="9803968at2"/>
<feature type="domain" description="AMP-dependent synthetase/ligase" evidence="5">
    <location>
        <begin position="48"/>
        <end position="397"/>
    </location>
</feature>
<sequence length="540" mass="58537">MLRPSAHEDTFARDNLPPLGSWPDLLLGGFDYPDRLNAGVELTDAMVARGFGDHTALIGNGRRRTYKELADWTNRLAHALVEDLGLRPGNRVLIRSANNPAMVACWLAATKAGAVVVNSMPMLRAAELAKYVDKAEITHALCDTRLMDEMATCAKGSRFLKSVVGFDGTSNHDAELDRLALEKPVQFEAVDTAQDDVALLGFTSGSTGEPKATMHFHRDLLIIADGYAREVLSVVPEDVFVGSPPLAFTFGLGGLAIFPLRFGAAATLLEQATPPNMIEIIEKYRATVSFTAPTAYRAMMKAMDQGADLTSLRAAVSAGETLPGPVYQEWMDKTGKPMLDGIGATELLHIFITNRFSDHRPACTGKPVTGYEAKVIGPDGKEMPHGEPGRLAVRGPTGCRYLGGERQDEYVQDGWNITGDTFVQDEDGYFHFAARNDDMIVSSGYNIAGPEVEAALLSHEAVAECAVIGAPDEARGRIVQAHVVLADGAEPGEEMIKTLQDHVKAVIAPYKYPRAIVFEETLPKTETGKIQRFRLRPDAA</sequence>
<evidence type="ECO:0000256" key="1">
    <source>
        <dbReference type="ARBA" id="ARBA00006432"/>
    </source>
</evidence>
<dbReference type="Gene3D" id="3.30.300.30">
    <property type="match status" value="1"/>
</dbReference>
<organism evidence="7 8">
    <name type="scientific">Salinihabitans flavidus</name>
    <dbReference type="NCBI Taxonomy" id="569882"/>
    <lineage>
        <taxon>Bacteria</taxon>
        <taxon>Pseudomonadati</taxon>
        <taxon>Pseudomonadota</taxon>
        <taxon>Alphaproteobacteria</taxon>
        <taxon>Rhodobacterales</taxon>
        <taxon>Roseobacteraceae</taxon>
        <taxon>Salinihabitans</taxon>
    </lineage>
</organism>
<keyword evidence="3" id="KW-0547">Nucleotide-binding</keyword>
<gene>
    <name evidence="7" type="ORF">SAMN04490248_11838</name>
</gene>
<dbReference type="InterPro" id="IPR020845">
    <property type="entry name" value="AMP-binding_CS"/>
</dbReference>
<evidence type="ECO:0000256" key="2">
    <source>
        <dbReference type="ARBA" id="ARBA00022598"/>
    </source>
</evidence>
<dbReference type="PANTHER" id="PTHR43352">
    <property type="entry name" value="ACETYL-COA SYNTHETASE"/>
    <property type="match status" value="1"/>
</dbReference>
<evidence type="ECO:0000313" key="7">
    <source>
        <dbReference type="EMBL" id="SEO98285.1"/>
    </source>
</evidence>
<dbReference type="FunFam" id="3.30.300.30:FF:000005">
    <property type="entry name" value="Acyl-coenzyme A synthetase ACSM5, mitochondrial"/>
    <property type="match status" value="1"/>
</dbReference>
<dbReference type="InterPro" id="IPR042099">
    <property type="entry name" value="ANL_N_sf"/>
</dbReference>
<dbReference type="Pfam" id="PF00501">
    <property type="entry name" value="AMP-binding"/>
    <property type="match status" value="1"/>
</dbReference>
<keyword evidence="2 7" id="KW-0436">Ligase</keyword>
<proteinExistence type="inferred from homology"/>
<accession>A0A1H8U553</accession>
<dbReference type="GO" id="GO:0044550">
    <property type="term" value="P:secondary metabolite biosynthetic process"/>
    <property type="evidence" value="ECO:0007669"/>
    <property type="project" value="TreeGrafter"/>
</dbReference>
<comment type="similarity">
    <text evidence="1">Belongs to the ATP-dependent AMP-binding enzyme family.</text>
</comment>
<dbReference type="RefSeq" id="WP_093119426.1">
    <property type="nucleotide sequence ID" value="NZ_FODS01000018.1"/>
</dbReference>
<dbReference type="InterPro" id="IPR000873">
    <property type="entry name" value="AMP-dep_synth/lig_dom"/>
</dbReference>
<dbReference type="PANTHER" id="PTHR43352:SF1">
    <property type="entry name" value="ANTHRANILATE--COA LIGASE"/>
    <property type="match status" value="1"/>
</dbReference>
<dbReference type="GO" id="GO:0005524">
    <property type="term" value="F:ATP binding"/>
    <property type="evidence" value="ECO:0007669"/>
    <property type="project" value="UniProtKB-KW"/>
</dbReference>
<feature type="domain" description="AMP-binding enzyme C-terminal" evidence="6">
    <location>
        <begin position="451"/>
        <end position="529"/>
    </location>
</feature>
<dbReference type="InterPro" id="IPR045851">
    <property type="entry name" value="AMP-bd_C_sf"/>
</dbReference>
<dbReference type="AlphaFoldDB" id="A0A1H8U553"/>
<keyword evidence="8" id="KW-1185">Reference proteome</keyword>
<evidence type="ECO:0000256" key="3">
    <source>
        <dbReference type="ARBA" id="ARBA00022741"/>
    </source>
</evidence>
<keyword evidence="4" id="KW-0067">ATP-binding</keyword>
<dbReference type="Gene3D" id="3.40.50.12780">
    <property type="entry name" value="N-terminal domain of ligase-like"/>
    <property type="match status" value="1"/>
</dbReference>
<dbReference type="GO" id="GO:0016878">
    <property type="term" value="F:acid-thiol ligase activity"/>
    <property type="evidence" value="ECO:0007669"/>
    <property type="project" value="TreeGrafter"/>
</dbReference>
<evidence type="ECO:0000259" key="5">
    <source>
        <dbReference type="Pfam" id="PF00501"/>
    </source>
</evidence>
<evidence type="ECO:0000313" key="8">
    <source>
        <dbReference type="Proteomes" id="UP000198893"/>
    </source>
</evidence>
<dbReference type="SUPFAM" id="SSF56801">
    <property type="entry name" value="Acetyl-CoA synthetase-like"/>
    <property type="match status" value="1"/>
</dbReference>
<evidence type="ECO:0000256" key="4">
    <source>
        <dbReference type="ARBA" id="ARBA00022840"/>
    </source>
</evidence>
<dbReference type="PROSITE" id="PS00455">
    <property type="entry name" value="AMP_BINDING"/>
    <property type="match status" value="1"/>
</dbReference>
<dbReference type="Pfam" id="PF13193">
    <property type="entry name" value="AMP-binding_C"/>
    <property type="match status" value="1"/>
</dbReference>
<reference evidence="7 8" key="1">
    <citation type="submission" date="2016-10" db="EMBL/GenBank/DDBJ databases">
        <authorList>
            <person name="de Groot N.N."/>
        </authorList>
    </citation>
    <scope>NUCLEOTIDE SEQUENCE [LARGE SCALE GENOMIC DNA]</scope>
    <source>
        <strain evidence="7 8">DSM 27842</strain>
    </source>
</reference>
<evidence type="ECO:0000259" key="6">
    <source>
        <dbReference type="Pfam" id="PF13193"/>
    </source>
</evidence>
<dbReference type="EMBL" id="FODS01000018">
    <property type="protein sequence ID" value="SEO98285.1"/>
    <property type="molecule type" value="Genomic_DNA"/>
</dbReference>
<dbReference type="STRING" id="569882.SAMN04490248_11838"/>
<name>A0A1H8U553_9RHOB</name>
<dbReference type="Proteomes" id="UP000198893">
    <property type="component" value="Unassembled WGS sequence"/>
</dbReference>